<keyword evidence="2" id="KW-0472">Membrane</keyword>
<dbReference type="RefSeq" id="WP_167617017.1">
    <property type="nucleotide sequence ID" value="NZ_JAAUVV010000018.1"/>
</dbReference>
<feature type="signal peptide" evidence="3">
    <location>
        <begin position="1"/>
        <end position="32"/>
    </location>
</feature>
<dbReference type="EMBL" id="JAAUVV010000018">
    <property type="protein sequence ID" value="NJJ04467.1"/>
    <property type="molecule type" value="Genomic_DNA"/>
</dbReference>
<evidence type="ECO:0000256" key="1">
    <source>
        <dbReference type="SAM" id="MobiDB-lite"/>
    </source>
</evidence>
<evidence type="ECO:0000259" key="4">
    <source>
        <dbReference type="Pfam" id="PF16555"/>
    </source>
</evidence>
<keyword evidence="2" id="KW-1133">Transmembrane helix</keyword>
<gene>
    <name evidence="6" type="ORF">HC138_08920</name>
</gene>
<dbReference type="InterPro" id="IPR032364">
    <property type="entry name" value="GramPos_pilinD1_N"/>
</dbReference>
<evidence type="ECO:0000256" key="3">
    <source>
        <dbReference type="SAM" id="SignalP"/>
    </source>
</evidence>
<name>A0AAP6XPE0_9CORY</name>
<evidence type="ECO:0000313" key="6">
    <source>
        <dbReference type="EMBL" id="NJJ04467.1"/>
    </source>
</evidence>
<dbReference type="NCBIfam" id="NF033902">
    <property type="entry name" value="iso_D2_wall_anc"/>
    <property type="match status" value="1"/>
</dbReference>
<evidence type="ECO:0000313" key="7">
    <source>
        <dbReference type="Proteomes" id="UP000591626"/>
    </source>
</evidence>
<dbReference type="Proteomes" id="UP000591626">
    <property type="component" value="Unassembled WGS sequence"/>
</dbReference>
<dbReference type="AlphaFoldDB" id="A0AAP6XPE0"/>
<dbReference type="NCBIfam" id="TIGR01167">
    <property type="entry name" value="LPXTG_anchor"/>
    <property type="match status" value="1"/>
</dbReference>
<feature type="domain" description="SpaA-like prealbumin fold" evidence="5">
    <location>
        <begin position="396"/>
        <end position="451"/>
    </location>
</feature>
<dbReference type="Pfam" id="PF16555">
    <property type="entry name" value="GramPos_pilinD1"/>
    <property type="match status" value="1"/>
</dbReference>
<evidence type="ECO:0000256" key="2">
    <source>
        <dbReference type="SAM" id="Phobius"/>
    </source>
</evidence>
<keyword evidence="2" id="KW-0812">Transmembrane</keyword>
<dbReference type="Gene3D" id="2.60.40.740">
    <property type="match status" value="1"/>
</dbReference>
<dbReference type="InterPro" id="IPR013783">
    <property type="entry name" value="Ig-like_fold"/>
</dbReference>
<feature type="region of interest" description="Disordered" evidence="1">
    <location>
        <begin position="341"/>
        <end position="380"/>
    </location>
</feature>
<keyword evidence="3" id="KW-0732">Signal</keyword>
<feature type="transmembrane region" description="Helical" evidence="2">
    <location>
        <begin position="541"/>
        <end position="563"/>
    </location>
</feature>
<protein>
    <submittedName>
        <fullName evidence="6">SpaH/EbpB family LPXTG-anchored major pilin</fullName>
    </submittedName>
</protein>
<organism evidence="6 7">
    <name type="scientific">Corynebacterium coyleae</name>
    <dbReference type="NCBI Taxonomy" id="53374"/>
    <lineage>
        <taxon>Bacteria</taxon>
        <taxon>Bacillati</taxon>
        <taxon>Actinomycetota</taxon>
        <taxon>Actinomycetes</taxon>
        <taxon>Mycobacteriales</taxon>
        <taxon>Corynebacteriaceae</taxon>
        <taxon>Corynebacterium</taxon>
    </lineage>
</organism>
<comment type="caution">
    <text evidence="6">The sequence shown here is derived from an EMBL/GenBank/DDBJ whole genome shotgun (WGS) entry which is preliminary data.</text>
</comment>
<dbReference type="Pfam" id="PF17802">
    <property type="entry name" value="SpaA"/>
    <property type="match status" value="1"/>
</dbReference>
<reference evidence="6 7" key="1">
    <citation type="submission" date="2020-03" db="EMBL/GenBank/DDBJ databases">
        <title>Draft genome sequences of bacterial isolates from the female urobiome.</title>
        <authorList>
            <person name="Miller-Ensminger T."/>
            <person name="Wolfe A.J."/>
            <person name="Putonti C."/>
        </authorList>
    </citation>
    <scope>NUCLEOTIDE SEQUENCE [LARGE SCALE GENOMIC DNA]</scope>
    <source>
        <strain evidence="6 7">UMB8490</strain>
    </source>
</reference>
<dbReference type="GO" id="GO:0005975">
    <property type="term" value="P:carbohydrate metabolic process"/>
    <property type="evidence" value="ECO:0007669"/>
    <property type="project" value="UniProtKB-ARBA"/>
</dbReference>
<sequence>MAIAMKKTAAIAIAAGLTFAGSAGIAAQDALAQDGVEQNSAIGQGADPSTIDPKAARSLTIHKILNVSKTGAPTGNEITEGTPDAEKYTGGEKVADVKFKVEELDFDITTNKGFFAAVEAAKKPASAPLKQGGLSTDVTTGANGSVQVPNVKVAAYRVTELDSPKANVNGEPRLNLHKSDPFVVFVPMTNPKNTAEWNYNVHAYPKNTNTVVTKKLEDENVNVGDTVKYQIKGNIPGATSDKDVQLNSFHVVDYYNKNELSNLRLSKTNPVQIEKADGSPVDVDPKYYTLTDEEDFTFGDDRDKHYNARRTVEFNEEGLKWLDANYRGAKVVTNWEAEFSPIGDNGDGEIRNTADVPSNTGDSKSTREPGDVPPPPEDTPEVVTFLAKLQLLKYGDGKKDQPLKGAEFELYTRDLKTGKCNPINDDNKIKIGDVAKWTTNEDGQLTIDGLHITDKVDQQIVKGEPADGGQIRDGYNPADVQNGYCLLETKAPEGYERIPQAFPIEFKLADRVVDDQKVATPLIHAEVNNKPSTKVFLPSTGGMGILIVALAGLAIIGGGVYAARRNSQSA</sequence>
<dbReference type="InterPro" id="IPR041033">
    <property type="entry name" value="SpaA_PFL_dom_1"/>
</dbReference>
<feature type="chain" id="PRO_5042817270" evidence="3">
    <location>
        <begin position="33"/>
        <end position="570"/>
    </location>
</feature>
<evidence type="ECO:0000259" key="5">
    <source>
        <dbReference type="Pfam" id="PF17802"/>
    </source>
</evidence>
<dbReference type="Gene3D" id="2.60.40.10">
    <property type="entry name" value="Immunoglobulins"/>
    <property type="match status" value="2"/>
</dbReference>
<accession>A0AAP6XPE0</accession>
<proteinExistence type="predicted"/>
<feature type="domain" description="Gram-positive pilin subunit D1 N-terminal" evidence="4">
    <location>
        <begin position="58"/>
        <end position="208"/>
    </location>
</feature>
<dbReference type="InterPro" id="IPR048052">
    <property type="entry name" value="FM1-like"/>
</dbReference>